<sequence length="382" mass="41535">MGVSQIQASFQNDGNFSQLDLQDIQEPSSPIMRIETFRCSQPQGEFGITSAGTDVVSLAGKDHLLPTSNKTFRHVFSYGAPQDLKALLEMRETFEEDGAFEVKMRDIDGRSTSFGSTLVASAKPKTTGVAVNYKFLAPRETLPKKVIKSPLEGPLTVQINTLVDIADVDDNNTIPTSRTIAVDLIPKGDTSAAIAELSTFSSAIQQEYPQWTENMKLFTTMGDFRDKTIHPGQNLATRNSRAADYMMIRPYRVSLIMAGRLFDSAMSAGANQINSRDPLALDAKPGVYNVFLSAFASNIGLYQLAIDKAHSDYGGVPMALKPGSRLENGSHPVIDATNLNRNLALISAIYFAPDALPPILASRPSISVFPIPPEMPLFASRA</sequence>
<evidence type="ECO:0000313" key="1">
    <source>
        <dbReference type="EMBL" id="GIK07658.1"/>
    </source>
</evidence>
<dbReference type="GeneID" id="66931306"/>
<organism evidence="1 2">
    <name type="scientific">Aspergillus viridinutans</name>
    <dbReference type="NCBI Taxonomy" id="75553"/>
    <lineage>
        <taxon>Eukaryota</taxon>
        <taxon>Fungi</taxon>
        <taxon>Dikarya</taxon>
        <taxon>Ascomycota</taxon>
        <taxon>Pezizomycotina</taxon>
        <taxon>Eurotiomycetes</taxon>
        <taxon>Eurotiomycetidae</taxon>
        <taxon>Eurotiales</taxon>
        <taxon>Aspergillaceae</taxon>
        <taxon>Aspergillus</taxon>
        <taxon>Aspergillus subgen. Fumigati</taxon>
    </lineage>
</organism>
<accession>A0A9P3C3Z7</accession>
<comment type="caution">
    <text evidence="1">The sequence shown here is derived from an EMBL/GenBank/DDBJ whole genome shotgun (WGS) entry which is preliminary data.</text>
</comment>
<dbReference type="Proteomes" id="UP000710440">
    <property type="component" value="Unassembled WGS sequence"/>
</dbReference>
<proteinExistence type="predicted"/>
<dbReference type="EMBL" id="BOPL01000014">
    <property type="protein sequence ID" value="GIK07658.1"/>
    <property type="molecule type" value="Genomic_DNA"/>
</dbReference>
<evidence type="ECO:0000313" key="2">
    <source>
        <dbReference type="Proteomes" id="UP000710440"/>
    </source>
</evidence>
<dbReference type="AlphaFoldDB" id="A0A9P3C3Z7"/>
<dbReference type="OrthoDB" id="3736729at2759"/>
<keyword evidence="2" id="KW-1185">Reference proteome</keyword>
<protein>
    <submittedName>
        <fullName evidence="1">Uncharacterized protein</fullName>
    </submittedName>
</protein>
<gene>
    <name evidence="1" type="ORF">Aspvir_003324</name>
</gene>
<reference evidence="1 2" key="1">
    <citation type="submission" date="2021-02" db="EMBL/GenBank/DDBJ databases">
        <title>Pan-genome distribution and transcriptional activeness of fungal secondary metabolism genes in Aspergillus section Fumigati.</title>
        <authorList>
            <person name="Takahashi H."/>
            <person name="Umemura M."/>
            <person name="Ninomiya A."/>
            <person name="Kusuya Y."/>
            <person name="Urayama S."/>
            <person name="Shimizu M."/>
            <person name="Watanabe A."/>
            <person name="Kamei K."/>
            <person name="Yaguchi T."/>
            <person name="Hagiwara D."/>
        </authorList>
    </citation>
    <scope>NUCLEOTIDE SEQUENCE [LARGE SCALE GENOMIC DNA]</scope>
    <source>
        <strain evidence="1 2">IFM 47045</strain>
    </source>
</reference>
<dbReference type="RefSeq" id="XP_043130844.1">
    <property type="nucleotide sequence ID" value="XM_043274909.1"/>
</dbReference>
<name>A0A9P3C3Z7_ASPVI</name>